<sequence>MSKVFLNTNDFYLGILSGSNSLVNAKNKIDALNVFPVPDGDTGTNMSSTISQAISKLEQKKDLSIGEFTKELALNMMYEARGNSGVILSQIFKGFSLGCSNKEYLTLPELLEAFNLATERAYKSVFTPVEGTILTVIRETSEKLSNEFKDKTDVSLIDFWKKVVEFSRKSCDETPNKLKTLREVGVTDSGGEGLYTIFVGFYEYLKGNFVQKKDKSDEVSVFLSDTEVYSGEFGYCTEVLIDLTEPDKFDKQMFSNELEKISNSLVIVSDDNLLKVHGHTITPGDFLNVSQKYGEFIKIKSENMTLQANNSKAKVIANEEDLNECGIISCNLGSGIIQRMKDLGCDYVVESGQTQNPSAQDLINAINKVKAKTVFILPNNSNIILVAQQAAQVITDKNIVVIPTKTQIQGLAAIFNFNSELSQEENNELMLDAITEIKTGEITQAVRDTKLNNIKIKNNDYLGIVDGKIITSNSEIEETYKTLIDKMVEKSSQVITIFYGDNANSFDVESLTNYIESHYEVEIEVIEGNQPNYQFLIGVE</sequence>
<accession>A0A809RR94</accession>
<name>A0A809RR94_9BACT</name>
<dbReference type="InterPro" id="IPR050270">
    <property type="entry name" value="DegV_domain_contain"/>
</dbReference>
<dbReference type="Proteomes" id="UP000464317">
    <property type="component" value="Chromosome"/>
</dbReference>
<dbReference type="GO" id="GO:0006071">
    <property type="term" value="P:glycerol metabolic process"/>
    <property type="evidence" value="ECO:0007669"/>
    <property type="project" value="InterPro"/>
</dbReference>
<organism evidence="2 3">
    <name type="scientific">Mycoplasmopsis felis</name>
    <dbReference type="NCBI Taxonomy" id="33923"/>
    <lineage>
        <taxon>Bacteria</taxon>
        <taxon>Bacillati</taxon>
        <taxon>Mycoplasmatota</taxon>
        <taxon>Mycoplasmoidales</taxon>
        <taxon>Metamycoplasmataceae</taxon>
        <taxon>Mycoplasmopsis</taxon>
    </lineage>
</organism>
<dbReference type="InterPro" id="IPR019986">
    <property type="entry name" value="YloV-like"/>
</dbReference>
<dbReference type="EMBL" id="AP022325">
    <property type="protein sequence ID" value="BBU47445.1"/>
    <property type="molecule type" value="Genomic_DNA"/>
</dbReference>
<dbReference type="AlphaFoldDB" id="A0A809RR94"/>
<evidence type="ECO:0000259" key="1">
    <source>
        <dbReference type="PROSITE" id="PS51480"/>
    </source>
</evidence>
<dbReference type="InterPro" id="IPR036117">
    <property type="entry name" value="DhaL_dom_sf"/>
</dbReference>
<dbReference type="Pfam" id="PF21645">
    <property type="entry name" value="FakA-like_M"/>
    <property type="match status" value="1"/>
</dbReference>
<feature type="domain" description="DhaL" evidence="1">
    <location>
        <begin position="9"/>
        <end position="203"/>
    </location>
</feature>
<evidence type="ECO:0000313" key="2">
    <source>
        <dbReference type="EMBL" id="BBU47445.1"/>
    </source>
</evidence>
<dbReference type="SUPFAM" id="SSF101473">
    <property type="entry name" value="DhaL-like"/>
    <property type="match status" value="1"/>
</dbReference>
<dbReference type="GO" id="GO:0004371">
    <property type="term" value="F:glycerone kinase activity"/>
    <property type="evidence" value="ECO:0007669"/>
    <property type="project" value="InterPro"/>
</dbReference>
<dbReference type="Gene3D" id="1.25.40.340">
    <property type="match status" value="1"/>
</dbReference>
<evidence type="ECO:0000313" key="3">
    <source>
        <dbReference type="Proteomes" id="UP000464317"/>
    </source>
</evidence>
<protein>
    <submittedName>
        <fullName evidence="2">Phosphatase</fullName>
    </submittedName>
</protein>
<proteinExistence type="predicted"/>
<dbReference type="InterPro" id="IPR048394">
    <property type="entry name" value="FakA-like_M"/>
</dbReference>
<dbReference type="Pfam" id="PF13684">
    <property type="entry name" value="FakA-like_C"/>
    <property type="match status" value="1"/>
</dbReference>
<dbReference type="SMART" id="SM01120">
    <property type="entry name" value="Dak2"/>
    <property type="match status" value="1"/>
</dbReference>
<dbReference type="KEGG" id="mfel:JPM2_1380"/>
<dbReference type="InterPro" id="IPR004007">
    <property type="entry name" value="DhaL_dom"/>
</dbReference>
<dbReference type="PROSITE" id="PS51480">
    <property type="entry name" value="DHAL"/>
    <property type="match status" value="1"/>
</dbReference>
<dbReference type="InterPro" id="IPR033470">
    <property type="entry name" value="FakA-like_C"/>
</dbReference>
<dbReference type="PANTHER" id="PTHR33434">
    <property type="entry name" value="DEGV DOMAIN-CONTAINING PROTEIN DR_1986-RELATED"/>
    <property type="match status" value="1"/>
</dbReference>
<dbReference type="PANTHER" id="PTHR33434:SF4">
    <property type="entry name" value="PHOSPHATASE PROTEIN"/>
    <property type="match status" value="1"/>
</dbReference>
<dbReference type="NCBIfam" id="TIGR03599">
    <property type="entry name" value="YloV"/>
    <property type="match status" value="1"/>
</dbReference>
<gene>
    <name evidence="2" type="ORF">JPM2_1380</name>
</gene>
<dbReference type="SMART" id="SM01121">
    <property type="entry name" value="Dak1_2"/>
    <property type="match status" value="1"/>
</dbReference>
<dbReference type="Pfam" id="PF02734">
    <property type="entry name" value="Dak2"/>
    <property type="match status" value="1"/>
</dbReference>
<dbReference type="RefSeq" id="WP_161552965.1">
    <property type="nucleotide sequence ID" value="NZ_AP022325.1"/>
</dbReference>
<reference evidence="2 3" key="1">
    <citation type="submission" date="2020-01" db="EMBL/GenBank/DDBJ databases">
        <title>Complete genome sequence of Mycoplasma felis strain Myco-2.</title>
        <authorList>
            <person name="Kinoshita Y."/>
            <person name="Niwa H."/>
            <person name="Uchida-Fujii E."/>
            <person name="Nukada T."/>
        </authorList>
    </citation>
    <scope>NUCLEOTIDE SEQUENCE [LARGE SCALE GENOMIC DNA]</scope>
    <source>
        <strain evidence="2 3">Myco-2</strain>
    </source>
</reference>
<keyword evidence="3" id="KW-1185">Reference proteome</keyword>